<dbReference type="PANTHER" id="PTHR23020:SF8">
    <property type="entry name" value="CHK KINASE-LIKE DOMAIN-CONTAINING PROTEIN"/>
    <property type="match status" value="1"/>
</dbReference>
<dbReference type="PANTHER" id="PTHR23020">
    <property type="entry name" value="UNCHARACTERIZED NUCLEAR HORMONE RECEPTOR-RELATED"/>
    <property type="match status" value="1"/>
</dbReference>
<keyword evidence="3" id="KW-1185">Reference proteome</keyword>
<protein>
    <submittedName>
        <fullName evidence="4">CHK domain-containing protein</fullName>
    </submittedName>
</protein>
<dbReference type="Proteomes" id="UP000274131">
    <property type="component" value="Unassembled WGS sequence"/>
</dbReference>
<name>A0A0N4VA10_ENTVE</name>
<dbReference type="WBParaSite" id="EVEC_0000728901-mRNA-1">
    <property type="protein sequence ID" value="EVEC_0000728901-mRNA-1"/>
    <property type="gene ID" value="EVEC_0000728901"/>
</dbReference>
<feature type="domain" description="CHK kinase-like" evidence="1">
    <location>
        <begin position="160"/>
        <end position="344"/>
    </location>
</feature>
<dbReference type="Gene3D" id="3.90.1200.10">
    <property type="match status" value="1"/>
</dbReference>
<dbReference type="InterPro" id="IPR012877">
    <property type="entry name" value="Dhs-27"/>
</dbReference>
<evidence type="ECO:0000259" key="1">
    <source>
        <dbReference type="SMART" id="SM00587"/>
    </source>
</evidence>
<organism evidence="4">
    <name type="scientific">Enterobius vermicularis</name>
    <name type="common">Human pinworm</name>
    <dbReference type="NCBI Taxonomy" id="51028"/>
    <lineage>
        <taxon>Eukaryota</taxon>
        <taxon>Metazoa</taxon>
        <taxon>Ecdysozoa</taxon>
        <taxon>Nematoda</taxon>
        <taxon>Chromadorea</taxon>
        <taxon>Rhabditida</taxon>
        <taxon>Spirurina</taxon>
        <taxon>Oxyuridomorpha</taxon>
        <taxon>Oxyuroidea</taxon>
        <taxon>Oxyuridae</taxon>
        <taxon>Enterobius</taxon>
    </lineage>
</organism>
<dbReference type="InterPro" id="IPR015897">
    <property type="entry name" value="CHK_kinase-like"/>
</dbReference>
<dbReference type="SMART" id="SM00587">
    <property type="entry name" value="CHK"/>
    <property type="match status" value="1"/>
</dbReference>
<dbReference type="Pfam" id="PF07914">
    <property type="entry name" value="DUF1679"/>
    <property type="match status" value="1"/>
</dbReference>
<dbReference type="InterPro" id="IPR052961">
    <property type="entry name" value="Oxido-Kinase-like_Enzymes"/>
</dbReference>
<dbReference type="OrthoDB" id="5915577at2759"/>
<gene>
    <name evidence="2" type="ORF">EVEC_LOCUS6810</name>
</gene>
<evidence type="ECO:0000313" key="4">
    <source>
        <dbReference type="WBParaSite" id="EVEC_0000728901-mRNA-1"/>
    </source>
</evidence>
<accession>A0A0N4VA10</accession>
<reference evidence="4" key="1">
    <citation type="submission" date="2016-04" db="UniProtKB">
        <authorList>
            <consortium name="WormBaseParasite"/>
        </authorList>
    </citation>
    <scope>IDENTIFICATION</scope>
</reference>
<dbReference type="InterPro" id="IPR011009">
    <property type="entry name" value="Kinase-like_dom_sf"/>
</dbReference>
<evidence type="ECO:0000313" key="3">
    <source>
        <dbReference type="Proteomes" id="UP000274131"/>
    </source>
</evidence>
<dbReference type="SUPFAM" id="SSF56112">
    <property type="entry name" value="Protein kinase-like (PK-like)"/>
    <property type="match status" value="1"/>
</dbReference>
<proteinExistence type="predicted"/>
<dbReference type="EMBL" id="UXUI01008658">
    <property type="protein sequence ID" value="VDD92059.1"/>
    <property type="molecule type" value="Genomic_DNA"/>
</dbReference>
<dbReference type="AlphaFoldDB" id="A0A0N4VA10"/>
<evidence type="ECO:0000313" key="2">
    <source>
        <dbReference type="EMBL" id="VDD92059.1"/>
    </source>
</evidence>
<reference evidence="2 3" key="2">
    <citation type="submission" date="2018-10" db="EMBL/GenBank/DDBJ databases">
        <authorList>
            <consortium name="Pathogen Informatics"/>
        </authorList>
    </citation>
    <scope>NUCLEOTIDE SEQUENCE [LARGE SCALE GENOMIC DNA]</scope>
</reference>
<sequence>MADESMEAANTQTFKGPIFGTTVTVEVAEKKLKEYFKTGSVFGSNFKIVRIGVGQGFMSVVARIYPDWKPENKDLPKTLIAKISSLATVGQVINDKRYAKKGGIFGDDLSMLDKMERCLSGVHNGEAEFYNAAKQYRFQIKIPEVYFAERYSESCQQGYFLMEDLGEDAFVIYPFQRTTIEEAKQVVKQLAILHSYSLQHTELIELGKLDYYQLMKEMGNSVITSAIEMFKKSANAEVKAICEELSKELNNILDAQFLPALNEECGLPPILTHGDLWSSNIIWKYEGNSRKLAGIVDWQVIHKGCAADDLLRYFASALSPADRRQHFDELIQYYYEELEKSFGLPLSFTVSQLKDSVIQSLPFLMVAILVVFGPMSAVQIEEKFPNKKEEYMKNCEESVLGIIEDVLYYYKLNSQKP</sequence>